<feature type="compositionally biased region" description="Basic residues" evidence="1">
    <location>
        <begin position="53"/>
        <end position="62"/>
    </location>
</feature>
<feature type="compositionally biased region" description="Low complexity" evidence="1">
    <location>
        <begin position="24"/>
        <end position="40"/>
    </location>
</feature>
<feature type="region of interest" description="Disordered" evidence="1">
    <location>
        <begin position="1175"/>
        <end position="1207"/>
    </location>
</feature>
<protein>
    <recommendedName>
        <fullName evidence="2">DUF6987 domain-containing protein</fullName>
    </recommendedName>
</protein>
<evidence type="ECO:0000259" key="2">
    <source>
        <dbReference type="Pfam" id="PF22485"/>
    </source>
</evidence>
<feature type="compositionally biased region" description="Polar residues" evidence="1">
    <location>
        <begin position="164"/>
        <end position="174"/>
    </location>
</feature>
<feature type="compositionally biased region" description="Basic and acidic residues" evidence="1">
    <location>
        <begin position="649"/>
        <end position="667"/>
    </location>
</feature>
<feature type="compositionally biased region" description="Acidic residues" evidence="1">
    <location>
        <begin position="1180"/>
        <end position="1199"/>
    </location>
</feature>
<feature type="region of interest" description="Disordered" evidence="1">
    <location>
        <begin position="818"/>
        <end position="845"/>
    </location>
</feature>
<accession>A0A9W9WU52</accession>
<feature type="compositionally biased region" description="Basic and acidic residues" evidence="1">
    <location>
        <begin position="818"/>
        <end position="828"/>
    </location>
</feature>
<feature type="compositionally biased region" description="Basic and acidic residues" evidence="1">
    <location>
        <begin position="604"/>
        <end position="621"/>
    </location>
</feature>
<dbReference type="InterPro" id="IPR022124">
    <property type="entry name" value="DUF3659"/>
</dbReference>
<sequence>MSAVAKGSPKLGSKTGSPAKLRKASGSSAPSKAGGSESPAQTVKNVKDTPSKQAKKTPRKLTPKAPQSIQEDTADDVSVPETPSPKSKKKKAPLSEQRRPSSQPDDAVSQASGSAAPMKKKSASGLTKKAKGLAGKAKDSAQDTTEQATETAQDTAKQAKDTASKGSESVTNNVPLDLSALKGLEVADGGKILGKDGNPLGEVVEGDPEDLVGQTVGDDGEIFDEDGDLIGRVDLLQDAQDKVNGVNGAADEATGKARDAAKNVTENVPLDLSALKGLEVGDGGKIFGKDGNPLGEVVEGDPEDLVGQTVGDDGEIFDEDGDLIGRVDILDNLKQQADDAADVDGVADKAKDSASKGAVGVTDNLPLDLSALKGLEVADGGMILGKDGNPVGKVVEGDPEDLVGQTVGDDGEIFDEDGDLIGRVDILHDAEEQANGVADDAQSKASATKNVITDIAQLEGLAVSDGGVIKNSAGQVVGKIVEGDPEDLIGYTLNDDGEVVDDDGDAIGRVELLPAEEQEKNMIEGLENATQQADEEDEDEDDDEDYEDAKDNIPAASSKKAAGSVASMAASKPSKSAKDAEEAADVAEDAEDAADAEDAEDAVDDGKDAVPDAEDAKKNVEEGADEAEDAADVDVDEAKETAEDGVEGATDKAEEAAPDTEEAKENAEDAVEGAEDAADQDEEEDVPEGMRIPDIDTLEGLTCNKRGYVIDPDTNKPVGELIEGDAKKISRMKAKLDEKGQFWDNRGNVIGKVKALPVEDGDDEEGPFAGLDGLVVGEDGWVVDENQTRVGKLVEGDAKKLLGRGVDEDGEVLDRHGSVIGRAERYEEPEPEPEEEETGPDLSVLDGKHCNKAGYVIGEEGFPIARVIEGNPKELAGKKIYDGEIYDGKKLVGRVELIPEDERESKPEGPFAGMDELYLNKEGFVEDEDGSIVGKLVEGDAKKLRGRAVDEDGEITDKYGNVKGRCEPYEPEEEAAPEEADLSLLEGKVVNKTGKVVDPSTGAVFGRVVEGGKGLAGRKVDGKGQIWGDNGQVIGRAELIPGADQDKAEGPFFGFDNAEVGKDGVVLDGGRVIGRLIEGDAKRLLGRKVDEDGDVLDKNGNTIGKAERWEPEEKKRDINPMSGRKVNKEGEVRDADGNLIGKLTSGNLATLIGKEIDDNGFVVDNDGNRLGECTLLENIPEPEPEEEEEEQGPTAEEQEAQAKAEEDRKLAEKMITIMRQTLDQVKPVCKQITDLVEKADRTPKDELDEDKLVKDVKPLLEEGGRILQECNGSIRALDPDGRIAATAKARAASREATPEEYQLADLLKELTETVVKTIDNGKKRIADMPKAKKKLNPLWKLLSEPLFQIIAAVGLLLNGVLSLLGRLLDGLGLGGLLNGILGGLGLDKLLGGLGLDSITDSLGLTGKK</sequence>
<evidence type="ECO:0000256" key="1">
    <source>
        <dbReference type="SAM" id="MobiDB-lite"/>
    </source>
</evidence>
<evidence type="ECO:0000313" key="3">
    <source>
        <dbReference type="EMBL" id="KAJ5475147.1"/>
    </source>
</evidence>
<reference evidence="3" key="1">
    <citation type="submission" date="2022-12" db="EMBL/GenBank/DDBJ databases">
        <authorList>
            <person name="Petersen C."/>
        </authorList>
    </citation>
    <scope>NUCLEOTIDE SEQUENCE</scope>
    <source>
        <strain evidence="3">IBT 30728</strain>
    </source>
</reference>
<dbReference type="EMBL" id="JAPWDQ010000012">
    <property type="protein sequence ID" value="KAJ5475147.1"/>
    <property type="molecule type" value="Genomic_DNA"/>
</dbReference>
<feature type="compositionally biased region" description="Acidic residues" evidence="1">
    <location>
        <begin position="829"/>
        <end position="839"/>
    </location>
</feature>
<feature type="domain" description="DUF6987" evidence="2">
    <location>
        <begin position="1199"/>
        <end position="1396"/>
    </location>
</feature>
<organism evidence="3 4">
    <name type="scientific">Penicillium diatomitis</name>
    <dbReference type="NCBI Taxonomy" id="2819901"/>
    <lineage>
        <taxon>Eukaryota</taxon>
        <taxon>Fungi</taxon>
        <taxon>Dikarya</taxon>
        <taxon>Ascomycota</taxon>
        <taxon>Pezizomycotina</taxon>
        <taxon>Eurotiomycetes</taxon>
        <taxon>Eurotiomycetidae</taxon>
        <taxon>Eurotiales</taxon>
        <taxon>Aspergillaceae</taxon>
        <taxon>Penicillium</taxon>
    </lineage>
</organism>
<feature type="region of interest" description="Disordered" evidence="1">
    <location>
        <begin position="1"/>
        <end position="222"/>
    </location>
</feature>
<dbReference type="PANTHER" id="PTHR39461">
    <property type="entry name" value="LEA DOMAIN PROTEIN (AFU_ORTHOLOGUE AFUA_8G04920)"/>
    <property type="match status" value="1"/>
</dbReference>
<dbReference type="InterPro" id="IPR054256">
    <property type="entry name" value="DUF6987"/>
</dbReference>
<feature type="compositionally biased region" description="Acidic residues" evidence="1">
    <location>
        <begin position="582"/>
        <end position="603"/>
    </location>
</feature>
<proteinExistence type="predicted"/>
<keyword evidence="4" id="KW-1185">Reference proteome</keyword>
<dbReference type="PANTHER" id="PTHR39461:SF1">
    <property type="entry name" value="LEA DOMAIN PROTEIN (AFU_ORTHOLOGUE AFUA_8G04920)"/>
    <property type="match status" value="1"/>
</dbReference>
<name>A0A9W9WU52_9EURO</name>
<feature type="compositionally biased region" description="Acidic residues" evidence="1">
    <location>
        <begin position="668"/>
        <end position="687"/>
    </location>
</feature>
<evidence type="ECO:0000313" key="4">
    <source>
        <dbReference type="Proteomes" id="UP001148312"/>
    </source>
</evidence>
<reference evidence="3" key="2">
    <citation type="journal article" date="2023" name="IMA Fungus">
        <title>Comparative genomic study of the Penicillium genus elucidates a diverse pangenome and 15 lateral gene transfer events.</title>
        <authorList>
            <person name="Petersen C."/>
            <person name="Sorensen T."/>
            <person name="Nielsen M.R."/>
            <person name="Sondergaard T.E."/>
            <person name="Sorensen J.L."/>
            <person name="Fitzpatrick D.A."/>
            <person name="Frisvad J.C."/>
            <person name="Nielsen K.L."/>
        </authorList>
    </citation>
    <scope>NUCLEOTIDE SEQUENCE</scope>
    <source>
        <strain evidence="3">IBT 30728</strain>
    </source>
</reference>
<feature type="compositionally biased region" description="Low complexity" evidence="1">
    <location>
        <begin position="123"/>
        <end position="135"/>
    </location>
</feature>
<feature type="region of interest" description="Disordered" evidence="1">
    <location>
        <begin position="527"/>
        <end position="697"/>
    </location>
</feature>
<feature type="compositionally biased region" description="Acidic residues" evidence="1">
    <location>
        <begin position="622"/>
        <end position="635"/>
    </location>
</feature>
<dbReference type="Pfam" id="PF22485">
    <property type="entry name" value="DUF6987"/>
    <property type="match status" value="1"/>
</dbReference>
<gene>
    <name evidence="3" type="ORF">N7539_008213</name>
</gene>
<feature type="compositionally biased region" description="Polar residues" evidence="1">
    <location>
        <begin position="100"/>
        <end position="113"/>
    </location>
</feature>
<dbReference type="RefSeq" id="XP_056786905.1">
    <property type="nucleotide sequence ID" value="XM_056937813.1"/>
</dbReference>
<dbReference type="Pfam" id="PF12396">
    <property type="entry name" value="DUF3659"/>
    <property type="match status" value="11"/>
</dbReference>
<feature type="compositionally biased region" description="Low complexity" evidence="1">
    <location>
        <begin position="555"/>
        <end position="574"/>
    </location>
</feature>
<dbReference type="Proteomes" id="UP001148312">
    <property type="component" value="Unassembled WGS sequence"/>
</dbReference>
<feature type="compositionally biased region" description="Acidic residues" evidence="1">
    <location>
        <begin position="533"/>
        <end position="548"/>
    </location>
</feature>
<dbReference type="GeneID" id="81628063"/>
<feature type="compositionally biased region" description="Low complexity" evidence="1">
    <location>
        <begin position="142"/>
        <end position="156"/>
    </location>
</feature>
<comment type="caution">
    <text evidence="3">The sequence shown here is derived from an EMBL/GenBank/DDBJ whole genome shotgun (WGS) entry which is preliminary data.</text>
</comment>